<feature type="region of interest" description="Disordered" evidence="1">
    <location>
        <begin position="937"/>
        <end position="1008"/>
    </location>
</feature>
<dbReference type="VEuPathDB" id="FungiDB:JI435_047980"/>
<feature type="region of interest" description="Disordered" evidence="1">
    <location>
        <begin position="188"/>
        <end position="238"/>
    </location>
</feature>
<sequence>MASKLCCTAEQDDRTGSPDLPNARVSAVTPNWPLLPKQAGSPHSQFTSARSGELHELRQIFDNAQDEAPERTSSPCKTPRPRSSRPSIYSLHSLHKMTSMRSILRRKFSKDLTRKKSNASTRPQTGQKTINEQRDTVIKHLNEDPRQRLKVTKDDLRKDLLSDKKPAEGGYDSDAEVLDVVAKNIGKATPNKRPSIHSVDWAPSSGSKSTPRSSAPRPGSTELKRDVQPYQIQHTQPVSLSSRFAQVFSTPNLRIDEPNERSRALRRSHSATSMGLPKPSPLSPMRLPSLTTYDKDGVPWAEVMSESLRLSQFPVPPRHASLKPSKTTMVSDLEAKDSHHDKITEQVRPDELDQNANITDLTTSARAIEIRIQQPTSIASPRPSASVRRDFRENAPPVNNTSAEDTKDEDQGEDNHRRSVHLYSMRISHHLRSGSLLSWDQLDDAPGMPSAPQLFRQRTVSDQSRFSKIHTELARHERQTSSSGFASNKVPRRWGRVLPHEHDLRADVASSIYSSRPQSPPESFGGSVANFSHSSVDLRKLRHSNSFPTDNEETPRPLHRYGVMELASTEEVSPHTSLLAQPPLLARKNSVAETKKSKFKEEFSPSPPKKKLTPSTSIMKFLNPKRLSLRSLSEANLQPQAPKPNVDGPFDTLALPVDRERRQSRSLISLQTEQEALGKNKSANHVWDKALKAHQEEKASMFLPKNKELAVHASPFRERSGSCSSRRPSVQDYRDHNHHVSTPKRSSAPIFAQHTFGDRAFGKRPEPATRRSATAGRDALSPAQEVAEAFDKQGDDTDVVGAWGRYPSHTRPERTLSFSKKDRVETRDFALEAAIRFASAQNDDYDEDMLDPTDRLPTPNLLPGEKKRKKKVGTGKMAKSHSMTFGRKLIKNYYAGIFKSSSSEFRQHGRGHRSSIASGGTLEHPELELLPEVFMSGANDGARSRPPSRSGRKVVQRHSAQLSESKSKGKLPAGDSMATLRPRRNSSAPNLKDLTNLHEGTGDGNNTQDRARVWSVYYEKCVPSFPRLSTDNRFALEEFGGSSCISLDRKPSSRHSHTVSSRRLKHSRNASQLSRMSNASRWSGRPKSLSMGEDDSPGEDKSLVSVRRSTMDLISMFKDQENAEHERVMSLTRAESRREGEHLAGL</sequence>
<feature type="region of interest" description="Disordered" evidence="1">
    <location>
        <begin position="1"/>
        <end position="89"/>
    </location>
</feature>
<proteinExistence type="predicted"/>
<feature type="compositionally biased region" description="Basic and acidic residues" evidence="1">
    <location>
        <begin position="254"/>
        <end position="263"/>
    </location>
</feature>
<dbReference type="EMBL" id="CP069035">
    <property type="protein sequence ID" value="QRD01816.1"/>
    <property type="molecule type" value="Genomic_DNA"/>
</dbReference>
<feature type="compositionally biased region" description="Basic and acidic residues" evidence="1">
    <location>
        <begin position="593"/>
        <end position="603"/>
    </location>
</feature>
<feature type="compositionally biased region" description="Basic and acidic residues" evidence="1">
    <location>
        <begin position="756"/>
        <end position="769"/>
    </location>
</feature>
<feature type="region of interest" description="Disordered" evidence="1">
    <location>
        <begin position="1118"/>
        <end position="1146"/>
    </location>
</feature>
<evidence type="ECO:0000313" key="3">
    <source>
        <dbReference type="Proteomes" id="UP000663193"/>
    </source>
</evidence>
<dbReference type="AlphaFoldDB" id="A0A7U2FAR1"/>
<evidence type="ECO:0000256" key="1">
    <source>
        <dbReference type="SAM" id="MobiDB-lite"/>
    </source>
</evidence>
<name>A0A7U2FAR1_PHANO</name>
<feature type="region of interest" description="Disordered" evidence="1">
    <location>
        <begin position="372"/>
        <end position="415"/>
    </location>
</feature>
<gene>
    <name evidence="2" type="ORF">JI435_047980</name>
</gene>
<feature type="region of interest" description="Disordered" evidence="1">
    <location>
        <begin position="853"/>
        <end position="880"/>
    </location>
</feature>
<feature type="compositionally biased region" description="Polar residues" evidence="1">
    <location>
        <begin position="41"/>
        <end position="50"/>
    </location>
</feature>
<feature type="compositionally biased region" description="Low complexity" evidence="1">
    <location>
        <begin position="203"/>
        <end position="216"/>
    </location>
</feature>
<feature type="region of interest" description="Disordered" evidence="1">
    <location>
        <begin position="1045"/>
        <end position="1104"/>
    </location>
</feature>
<feature type="region of interest" description="Disordered" evidence="1">
    <location>
        <begin position="251"/>
        <end position="287"/>
    </location>
</feature>
<feature type="region of interest" description="Disordered" evidence="1">
    <location>
        <begin position="591"/>
        <end position="615"/>
    </location>
</feature>
<dbReference type="OrthoDB" id="3437384at2759"/>
<reference evidence="3" key="1">
    <citation type="journal article" date="2021" name="BMC Genomics">
        <title>Chromosome-level genome assembly and manually-curated proteome of model necrotroph Parastagonospora nodorum Sn15 reveals a genome-wide trove of candidate effector homologs, and redundancy of virulence-related functions within an accessory chromosome.</title>
        <authorList>
            <person name="Bertazzoni S."/>
            <person name="Jones D.A.B."/>
            <person name="Phan H.T."/>
            <person name="Tan K.-C."/>
            <person name="Hane J.K."/>
        </authorList>
    </citation>
    <scope>NUCLEOTIDE SEQUENCE [LARGE SCALE GENOMIC DNA]</scope>
    <source>
        <strain evidence="3">SN15 / ATCC MYA-4574 / FGSC 10173)</strain>
    </source>
</reference>
<feature type="compositionally biased region" description="Polar residues" evidence="1">
    <location>
        <begin position="1069"/>
        <end position="1081"/>
    </location>
</feature>
<accession>A0A7U2FAR1</accession>
<feature type="compositionally biased region" description="Basic residues" evidence="1">
    <location>
        <begin position="1052"/>
        <end position="1068"/>
    </location>
</feature>
<feature type="compositionally biased region" description="Polar residues" evidence="1">
    <location>
        <begin position="118"/>
        <end position="130"/>
    </location>
</feature>
<organism evidence="2 3">
    <name type="scientific">Phaeosphaeria nodorum (strain SN15 / ATCC MYA-4574 / FGSC 10173)</name>
    <name type="common">Glume blotch fungus</name>
    <name type="synonym">Parastagonospora nodorum</name>
    <dbReference type="NCBI Taxonomy" id="321614"/>
    <lineage>
        <taxon>Eukaryota</taxon>
        <taxon>Fungi</taxon>
        <taxon>Dikarya</taxon>
        <taxon>Ascomycota</taxon>
        <taxon>Pezizomycotina</taxon>
        <taxon>Dothideomycetes</taxon>
        <taxon>Pleosporomycetidae</taxon>
        <taxon>Pleosporales</taxon>
        <taxon>Pleosporineae</taxon>
        <taxon>Phaeosphaeriaceae</taxon>
        <taxon>Parastagonospora</taxon>
    </lineage>
</organism>
<feature type="region of interest" description="Disordered" evidence="1">
    <location>
        <begin position="714"/>
        <end position="784"/>
    </location>
</feature>
<feature type="region of interest" description="Disordered" evidence="1">
    <location>
        <begin position="108"/>
        <end position="133"/>
    </location>
</feature>
<keyword evidence="3" id="KW-1185">Reference proteome</keyword>
<protein>
    <submittedName>
        <fullName evidence="2">Uncharacterized protein</fullName>
    </submittedName>
</protein>
<evidence type="ECO:0000313" key="2">
    <source>
        <dbReference type="EMBL" id="QRD01816.1"/>
    </source>
</evidence>
<dbReference type="Proteomes" id="UP000663193">
    <property type="component" value="Chromosome 13"/>
</dbReference>